<dbReference type="Pfam" id="PF02010">
    <property type="entry name" value="REJ"/>
    <property type="match status" value="1"/>
</dbReference>
<dbReference type="InterPro" id="IPR017452">
    <property type="entry name" value="GPCR_Rhodpsn_7TM"/>
</dbReference>
<dbReference type="GO" id="GO:0005886">
    <property type="term" value="C:plasma membrane"/>
    <property type="evidence" value="ECO:0007669"/>
    <property type="project" value="TreeGrafter"/>
</dbReference>
<feature type="transmembrane region" description="Helical" evidence="6">
    <location>
        <begin position="549"/>
        <end position="568"/>
    </location>
</feature>
<accession>A0A813V0W2</accession>
<keyword evidence="4 6" id="KW-1133">Transmembrane helix</keyword>
<evidence type="ECO:0000256" key="6">
    <source>
        <dbReference type="SAM" id="Phobius"/>
    </source>
</evidence>
<evidence type="ECO:0000256" key="4">
    <source>
        <dbReference type="ARBA" id="ARBA00022989"/>
    </source>
</evidence>
<comment type="caution">
    <text evidence="8">The sequence shown here is derived from an EMBL/GenBank/DDBJ whole genome shotgun (WGS) entry which is preliminary data.</text>
</comment>
<dbReference type="GO" id="GO:0006816">
    <property type="term" value="P:calcium ion transport"/>
    <property type="evidence" value="ECO:0007669"/>
    <property type="project" value="TreeGrafter"/>
</dbReference>
<feature type="domain" description="G-protein coupled receptors family 1 profile" evidence="7">
    <location>
        <begin position="349"/>
        <end position="566"/>
    </location>
</feature>
<feature type="transmembrane region" description="Helical" evidence="6">
    <location>
        <begin position="371"/>
        <end position="396"/>
    </location>
</feature>
<reference evidence="8" key="1">
    <citation type="submission" date="2021-02" db="EMBL/GenBank/DDBJ databases">
        <authorList>
            <person name="Nowell W R."/>
        </authorList>
    </citation>
    <scope>NUCLEOTIDE SEQUENCE</scope>
</reference>
<evidence type="ECO:0000256" key="3">
    <source>
        <dbReference type="ARBA" id="ARBA00022737"/>
    </source>
</evidence>
<organism evidence="8 9">
    <name type="scientific">Adineta steineri</name>
    <dbReference type="NCBI Taxonomy" id="433720"/>
    <lineage>
        <taxon>Eukaryota</taxon>
        <taxon>Metazoa</taxon>
        <taxon>Spiralia</taxon>
        <taxon>Gnathifera</taxon>
        <taxon>Rotifera</taxon>
        <taxon>Eurotatoria</taxon>
        <taxon>Bdelloidea</taxon>
        <taxon>Adinetida</taxon>
        <taxon>Adinetidae</taxon>
        <taxon>Adineta</taxon>
    </lineage>
</organism>
<feature type="transmembrane region" description="Helical" evidence="6">
    <location>
        <begin position="450"/>
        <end position="470"/>
    </location>
</feature>
<feature type="transmembrane region" description="Helical" evidence="6">
    <location>
        <begin position="408"/>
        <end position="430"/>
    </location>
</feature>
<feature type="transmembrane region" description="Helical" evidence="6">
    <location>
        <begin position="508"/>
        <end position="528"/>
    </location>
</feature>
<evidence type="ECO:0000259" key="7">
    <source>
        <dbReference type="PROSITE" id="PS50262"/>
    </source>
</evidence>
<comment type="subcellular location">
    <subcellularLocation>
        <location evidence="1">Membrane</location>
    </subcellularLocation>
</comment>
<dbReference type="InterPro" id="IPR000276">
    <property type="entry name" value="GPCR_Rhodpsn"/>
</dbReference>
<protein>
    <recommendedName>
        <fullName evidence="7">G-protein coupled receptors family 1 profile domain-containing protein</fullName>
    </recommendedName>
</protein>
<dbReference type="Proteomes" id="UP000663891">
    <property type="component" value="Unassembled WGS sequence"/>
</dbReference>
<keyword evidence="2 6" id="KW-0812">Transmembrane</keyword>
<dbReference type="EMBL" id="CAJNON010000036">
    <property type="protein sequence ID" value="CAF0838091.1"/>
    <property type="molecule type" value="Genomic_DNA"/>
</dbReference>
<name>A0A813V0W2_9BILA</name>
<dbReference type="PANTHER" id="PTHR46730">
    <property type="entry name" value="POLYCYSTIN-1"/>
    <property type="match status" value="1"/>
</dbReference>
<dbReference type="CDD" id="cd00637">
    <property type="entry name" value="7tm_classA_rhodopsin-like"/>
    <property type="match status" value="1"/>
</dbReference>
<evidence type="ECO:0000256" key="1">
    <source>
        <dbReference type="ARBA" id="ARBA00004370"/>
    </source>
</evidence>
<dbReference type="InterPro" id="IPR002859">
    <property type="entry name" value="PKD/REJ-like"/>
</dbReference>
<dbReference type="PROSITE" id="PS50262">
    <property type="entry name" value="G_PROTEIN_RECEP_F1_2"/>
    <property type="match status" value="1"/>
</dbReference>
<evidence type="ECO:0000313" key="9">
    <source>
        <dbReference type="Proteomes" id="UP000663891"/>
    </source>
</evidence>
<dbReference type="Pfam" id="PF00001">
    <property type="entry name" value="7tm_1"/>
    <property type="match status" value="1"/>
</dbReference>
<dbReference type="GO" id="GO:0005261">
    <property type="term" value="F:monoatomic cation channel activity"/>
    <property type="evidence" value="ECO:0007669"/>
    <property type="project" value="TreeGrafter"/>
</dbReference>
<dbReference type="SUPFAM" id="SSF81321">
    <property type="entry name" value="Family A G protein-coupled receptor-like"/>
    <property type="match status" value="1"/>
</dbReference>
<keyword evidence="5 6" id="KW-0472">Membrane</keyword>
<dbReference type="PANTHER" id="PTHR46730:SF1">
    <property type="entry name" value="PLAT DOMAIN-CONTAINING PROTEIN"/>
    <property type="match status" value="1"/>
</dbReference>
<evidence type="ECO:0000256" key="5">
    <source>
        <dbReference type="ARBA" id="ARBA00023136"/>
    </source>
</evidence>
<keyword evidence="3" id="KW-0677">Repeat</keyword>
<dbReference type="Gene3D" id="1.20.1070.10">
    <property type="entry name" value="Rhodopsin 7-helix transmembrane proteins"/>
    <property type="match status" value="1"/>
</dbReference>
<feature type="transmembrane region" description="Helical" evidence="6">
    <location>
        <begin position="588"/>
        <end position="605"/>
    </location>
</feature>
<gene>
    <name evidence="8" type="ORF">VCS650_LOCUS5977</name>
</gene>
<proteinExistence type="predicted"/>
<feature type="transmembrane region" description="Helical" evidence="6">
    <location>
        <begin position="339"/>
        <end position="359"/>
    </location>
</feature>
<sequence length="652" mass="74656">MITRGNQQDLLLDPGTFSVDPDEDTFDATKWKYTYYCRIYDSYNFPNVQGILLSIDDSRVDPYNPSCLSSRSGNGTGLIFGNLTSSPNSSLTVLGGSLQLNQIYQFMVYMENRKNSSIQATGYVLVTIEITHPQLIAVGCVISPMCVPNLEFQLLNPTTQVALFTICIGTCTNLQSIKWNIYQGSDNSTSSNSTQWTLFNNTILYENIWFFGTNTSNFTATDLLFLNNLQITLWRFEVVYTFQSAISTSALNFIINQPPANGSCSINPLGGTITTLFTIECPDWYDVDGIQDYSLYAWTTDISQRTIIAFSPEDNFQVRLPAGDNDTSLLNLVVYVRDLAGSVTLSIVCSLFLLFHLLSHRTLRHALHNHVIIVLLFMCLIWAMIVAPATMHVYLFNIVWSQTPTFCMIWKFLDSCIYASMVKLVAWASIERHIIIFHNKWVSTKIKRLLFHYIPLLLIVMCDIICYAIITPMDDCNRKFSYTKPFCDYSSCMYNSISFMHFESFTGAVIPSLIIAFGSFFLVLRAICQKRRFHRQVHWRKHRKMTIQLIAITSLFYILYLPPVILSTAKLLGVPSYVESDYSLYADFFKKFIIFLLPFTCLGTLSKVQSRIKKMFRCCYQRQRRVIIPYDTYMKTTKNNGTLQLKNGIHKT</sequence>
<evidence type="ECO:0000313" key="8">
    <source>
        <dbReference type="EMBL" id="CAF0838091.1"/>
    </source>
</evidence>
<dbReference type="GO" id="GO:0004930">
    <property type="term" value="F:G protein-coupled receptor activity"/>
    <property type="evidence" value="ECO:0007669"/>
    <property type="project" value="InterPro"/>
</dbReference>
<dbReference type="AlphaFoldDB" id="A0A813V0W2"/>
<evidence type="ECO:0000256" key="2">
    <source>
        <dbReference type="ARBA" id="ARBA00022692"/>
    </source>
</evidence>